<proteinExistence type="predicted"/>
<dbReference type="CDD" id="cd17502">
    <property type="entry name" value="MFS_Azr1_MDR_like"/>
    <property type="match status" value="1"/>
</dbReference>
<evidence type="ECO:0000313" key="10">
    <source>
        <dbReference type="EMBL" id="EXL65606.1"/>
    </source>
</evidence>
<feature type="transmembrane region" description="Helical" evidence="8">
    <location>
        <begin position="285"/>
        <end position="306"/>
    </location>
</feature>
<evidence type="ECO:0000259" key="9">
    <source>
        <dbReference type="PROSITE" id="PS50850"/>
    </source>
</evidence>
<feature type="transmembrane region" description="Helical" evidence="8">
    <location>
        <begin position="128"/>
        <end position="148"/>
    </location>
</feature>
<dbReference type="InterPro" id="IPR036259">
    <property type="entry name" value="MFS_trans_sf"/>
</dbReference>
<evidence type="ECO:0000256" key="4">
    <source>
        <dbReference type="ARBA" id="ARBA00022989"/>
    </source>
</evidence>
<evidence type="ECO:0000256" key="3">
    <source>
        <dbReference type="ARBA" id="ARBA00022692"/>
    </source>
</evidence>
<evidence type="ECO:0000256" key="1">
    <source>
        <dbReference type="ARBA" id="ARBA00004141"/>
    </source>
</evidence>
<feature type="transmembrane region" description="Helical" evidence="8">
    <location>
        <begin position="486"/>
        <end position="505"/>
    </location>
</feature>
<dbReference type="Pfam" id="PF07690">
    <property type="entry name" value="MFS_1"/>
    <property type="match status" value="1"/>
</dbReference>
<dbReference type="InterPro" id="IPR020846">
    <property type="entry name" value="MFS_dom"/>
</dbReference>
<dbReference type="Gene3D" id="1.20.1250.20">
    <property type="entry name" value="MFS general substrate transporter like domains"/>
    <property type="match status" value="2"/>
</dbReference>
<protein>
    <recommendedName>
        <fullName evidence="9">Major facilitator superfamily (MFS) profile domain-containing protein</fullName>
    </recommendedName>
</protein>
<evidence type="ECO:0000256" key="8">
    <source>
        <dbReference type="SAM" id="Phobius"/>
    </source>
</evidence>
<dbReference type="SUPFAM" id="SSF103473">
    <property type="entry name" value="MFS general substrate transporter"/>
    <property type="match status" value="1"/>
</dbReference>
<dbReference type="PANTHER" id="PTHR23501">
    <property type="entry name" value="MAJOR FACILITATOR SUPERFAMILY"/>
    <property type="match status" value="1"/>
</dbReference>
<keyword evidence="2" id="KW-0813">Transport</keyword>
<dbReference type="HOGENOM" id="CLU_000960_22_1_1"/>
<dbReference type="PROSITE" id="PS50850">
    <property type="entry name" value="MFS"/>
    <property type="match status" value="1"/>
</dbReference>
<keyword evidence="3 8" id="KW-0812">Transmembrane</keyword>
<dbReference type="InterPro" id="IPR011701">
    <property type="entry name" value="MFS"/>
</dbReference>
<feature type="transmembrane region" description="Helical" evidence="8">
    <location>
        <begin position="415"/>
        <end position="437"/>
    </location>
</feature>
<name>X0H0I4_FUSOX</name>
<feature type="domain" description="Major facilitator superfamily (MFS) profile" evidence="9">
    <location>
        <begin position="38"/>
        <end position="510"/>
    </location>
</feature>
<feature type="transmembrane region" description="Helical" evidence="8">
    <location>
        <begin position="35"/>
        <end position="61"/>
    </location>
</feature>
<organism evidence="10">
    <name type="scientific">Fusarium oxysporum f. sp. conglutinans race 2 54008</name>
    <dbReference type="NCBI Taxonomy" id="1089457"/>
    <lineage>
        <taxon>Eukaryota</taxon>
        <taxon>Fungi</taxon>
        <taxon>Dikarya</taxon>
        <taxon>Ascomycota</taxon>
        <taxon>Pezizomycotina</taxon>
        <taxon>Sordariomycetes</taxon>
        <taxon>Hypocreomycetidae</taxon>
        <taxon>Hypocreales</taxon>
        <taxon>Nectriaceae</taxon>
        <taxon>Fusarium</taxon>
        <taxon>Fusarium oxysporum species complex</taxon>
    </lineage>
</organism>
<dbReference type="FunFam" id="1.20.1250.20:FF:000196">
    <property type="entry name" value="MFS toxin efflux pump (AflT)"/>
    <property type="match status" value="1"/>
</dbReference>
<dbReference type="AlphaFoldDB" id="X0H0I4"/>
<evidence type="ECO:0000256" key="5">
    <source>
        <dbReference type="ARBA" id="ARBA00023136"/>
    </source>
</evidence>
<reference evidence="10" key="2">
    <citation type="submission" date="2014-03" db="EMBL/GenBank/DDBJ databases">
        <title>The Genome Annotation of Fusarium oxysporum PHW808.</title>
        <authorList>
            <consortium name="The Broad Institute Genomics Platform"/>
            <person name="Ma L.-J."/>
            <person name="Corby-Kistler H."/>
            <person name="Broz K."/>
            <person name="Gale L.R."/>
            <person name="Jonkers W."/>
            <person name="O'Donnell K."/>
            <person name="Ploetz R."/>
            <person name="Steinberg C."/>
            <person name="Schwartz D.C."/>
            <person name="VanEtten H."/>
            <person name="Zhou S."/>
            <person name="Young S.K."/>
            <person name="Zeng Q."/>
            <person name="Gargeya S."/>
            <person name="Fitzgerald M."/>
            <person name="Abouelleil A."/>
            <person name="Alvarado L."/>
            <person name="Chapman S.B."/>
            <person name="Gainer-Dewar J."/>
            <person name="Goldberg J."/>
            <person name="Griggs A."/>
            <person name="Gujja S."/>
            <person name="Hansen M."/>
            <person name="Howarth C."/>
            <person name="Imamovic A."/>
            <person name="Ireland A."/>
            <person name="Larimer J."/>
            <person name="McCowan C."/>
            <person name="Murphy C."/>
            <person name="Pearson M."/>
            <person name="Poon T.W."/>
            <person name="Priest M."/>
            <person name="Roberts A."/>
            <person name="Saif S."/>
            <person name="Shea T."/>
            <person name="Sykes S."/>
            <person name="Wortman J."/>
            <person name="Nusbaum C."/>
            <person name="Birren B."/>
        </authorList>
    </citation>
    <scope>NUCLEOTIDE SEQUENCE</scope>
    <source>
        <strain evidence="10">54008</strain>
    </source>
</reference>
<dbReference type="GO" id="GO:0022857">
    <property type="term" value="F:transmembrane transporter activity"/>
    <property type="evidence" value="ECO:0007669"/>
    <property type="project" value="InterPro"/>
</dbReference>
<feature type="transmembrane region" description="Helical" evidence="8">
    <location>
        <begin position="73"/>
        <end position="91"/>
    </location>
</feature>
<accession>X0H0I4</accession>
<feature type="transmembrane region" description="Helical" evidence="8">
    <location>
        <begin position="160"/>
        <end position="179"/>
    </location>
</feature>
<feature type="transmembrane region" description="Helical" evidence="8">
    <location>
        <begin position="218"/>
        <end position="236"/>
    </location>
</feature>
<keyword evidence="4 8" id="KW-1133">Transmembrane helix</keyword>
<dbReference type="GO" id="GO:0005886">
    <property type="term" value="C:plasma membrane"/>
    <property type="evidence" value="ECO:0007669"/>
    <property type="project" value="TreeGrafter"/>
</dbReference>
<evidence type="ECO:0000256" key="2">
    <source>
        <dbReference type="ARBA" id="ARBA00022448"/>
    </source>
</evidence>
<feature type="transmembrane region" description="Helical" evidence="8">
    <location>
        <begin position="326"/>
        <end position="343"/>
    </location>
</feature>
<feature type="region of interest" description="Disordered" evidence="7">
    <location>
        <begin position="1"/>
        <end position="23"/>
    </location>
</feature>
<feature type="transmembrane region" description="Helical" evidence="8">
    <location>
        <begin position="103"/>
        <end position="122"/>
    </location>
</feature>
<feature type="transmembrane region" description="Helical" evidence="8">
    <location>
        <begin position="242"/>
        <end position="265"/>
    </location>
</feature>
<sequence length="514" mass="54802">MDIEANANNPAREKADSEGHGGDGDGHEYPMGAHLGFIIVALVLSVFLVILDTTIVATAIPKITDEFHRLDEVSWYGAAFFVCTAAFQSTWGKAYKYFRLKICFLVSIFIFEVGSLVCGVAPNSVTLIVGRAIAGIGCAGIASGAYIIIGFSARPAKRPVLTGVVGASYGIASVVGPLIGKWCVFWPSAIILFCFSTPPQSVPAVVPYREKLLQMDPLGTALIMGFTTSFLLALQYGGIQHAWGSSMVIGLFAGSGLILAAFVVLEWFQGERSMIAPRLLKDRTLYISSAYAFFFAGGYFALIYYLPIYFQSIHDVSPTMSGVRNLPLIIAVTIATIVSGASITNTGIYAPILVGSAAIATVAAGLIYTLDVGTGSGKWIGYQVLAGVAWGAGIQVPMIATQGTSKELDLAPKTAILLFFQTVGGAFLIAAAQTSFLHTMLKEMREMAPQVSQSQLVQTGATEIRQVFDENVIPFVIRTYMEGLKVAFALVIAATGVAFTVSLGTRWSRLKTNN</sequence>
<feature type="compositionally biased region" description="Basic and acidic residues" evidence="7">
    <location>
        <begin position="11"/>
        <end position="23"/>
    </location>
</feature>
<keyword evidence="5 8" id="KW-0472">Membrane</keyword>
<gene>
    <name evidence="10" type="ORF">FOPG_18172</name>
</gene>
<dbReference type="Proteomes" id="UP000030676">
    <property type="component" value="Unassembled WGS sequence"/>
</dbReference>
<reference evidence="10" key="1">
    <citation type="submission" date="2011-11" db="EMBL/GenBank/DDBJ databases">
        <title>The Genome Sequence of Fusarium oxysporum PHW808.</title>
        <authorList>
            <consortium name="The Broad Institute Genome Sequencing Platform"/>
            <person name="Ma L.-J."/>
            <person name="Gale L.R."/>
            <person name="Schwartz D.C."/>
            <person name="Zhou S."/>
            <person name="Corby-Kistler H."/>
            <person name="Young S.K."/>
            <person name="Zeng Q."/>
            <person name="Gargeya S."/>
            <person name="Fitzgerald M."/>
            <person name="Haas B."/>
            <person name="Abouelleil A."/>
            <person name="Alvarado L."/>
            <person name="Arachchi H.M."/>
            <person name="Berlin A."/>
            <person name="Brown A."/>
            <person name="Chapman S.B."/>
            <person name="Chen Z."/>
            <person name="Dunbar C."/>
            <person name="Freedman E."/>
            <person name="Gearin G."/>
            <person name="Goldberg J."/>
            <person name="Griggs A."/>
            <person name="Gujja S."/>
            <person name="Heiman D."/>
            <person name="Howarth C."/>
            <person name="Larson L."/>
            <person name="Lui A."/>
            <person name="MacDonald P.J.P."/>
            <person name="Montmayeur A."/>
            <person name="Murphy C."/>
            <person name="Neiman D."/>
            <person name="Pearson M."/>
            <person name="Priest M."/>
            <person name="Roberts A."/>
            <person name="Saif S."/>
            <person name="Shea T."/>
            <person name="Shenoy N."/>
            <person name="Sisk P."/>
            <person name="Stolte C."/>
            <person name="Sykes S."/>
            <person name="Wortman J."/>
            <person name="Nusbaum C."/>
            <person name="Birren B."/>
        </authorList>
    </citation>
    <scope>NUCLEOTIDE SEQUENCE [LARGE SCALE GENOMIC DNA]</scope>
    <source>
        <strain evidence="10">54008</strain>
    </source>
</reference>
<comment type="subcellular location">
    <subcellularLocation>
        <location evidence="1">Membrane</location>
        <topology evidence="1">Multi-pass membrane protein</topology>
    </subcellularLocation>
</comment>
<evidence type="ECO:0000256" key="7">
    <source>
        <dbReference type="SAM" id="MobiDB-lite"/>
    </source>
</evidence>
<evidence type="ECO:0000256" key="6">
    <source>
        <dbReference type="ARBA" id="ARBA00023180"/>
    </source>
</evidence>
<dbReference type="EMBL" id="KK033591">
    <property type="protein sequence ID" value="EXL65606.1"/>
    <property type="molecule type" value="Genomic_DNA"/>
</dbReference>
<keyword evidence="6" id="KW-0325">Glycoprotein</keyword>
<feature type="transmembrane region" description="Helical" evidence="8">
    <location>
        <begin position="348"/>
        <end position="368"/>
    </location>
</feature>
<dbReference type="OrthoDB" id="10021397at2759"/>
<feature type="transmembrane region" description="Helical" evidence="8">
    <location>
        <begin position="380"/>
        <end position="403"/>
    </location>
</feature>
<dbReference type="PANTHER" id="PTHR23501:SF177">
    <property type="entry name" value="MAJOR FACILITATOR SUPERFAMILY (MFS) PROFILE DOMAIN-CONTAINING PROTEIN-RELATED"/>
    <property type="match status" value="1"/>
</dbReference>